<dbReference type="Gene3D" id="2.60.120.620">
    <property type="entry name" value="q2cbj1_9rhob like domain"/>
    <property type="match status" value="1"/>
</dbReference>
<evidence type="ECO:0008006" key="4">
    <source>
        <dbReference type="Google" id="ProtNLM"/>
    </source>
</evidence>
<reference evidence="2 3" key="1">
    <citation type="submission" date="2018-11" db="EMBL/GenBank/DDBJ databases">
        <title>Genome sequence of Saitozyma podzolica DSM 27192.</title>
        <authorList>
            <person name="Aliyu H."/>
            <person name="Gorte O."/>
            <person name="Ochsenreither K."/>
        </authorList>
    </citation>
    <scope>NUCLEOTIDE SEQUENCE [LARGE SCALE GENOMIC DNA]</scope>
    <source>
        <strain evidence="2 3">DSM 27192</strain>
    </source>
</reference>
<proteinExistence type="predicted"/>
<dbReference type="Proteomes" id="UP000279259">
    <property type="component" value="Unassembled WGS sequence"/>
</dbReference>
<sequence length="316" mass="35366">MPIAIHEQHPGLRPYLGRGVGRGGPSQQTMLEAITAIAEDGLVILENAVELAHVDALNEQMVKDTMDLVNRATTHFNSAGNISQVPPIRPETMFEDIFANQFAGPILEGMLGPKPVLWYLNGNTALKSESRQDVHADLAWRHMHHTFGLVVNIMLVEATKENGTTEVWLGTHRNTTIADHVSEDSGAIKPDLLEARRAVRPPIQARIPKGSLIIRDLRLWHAGMPNHTDIPRCMVAMVHSPAWLGNKIRLKLPENVRPMIESFKSPIRYSAEYVDPEGFDHLSLAFNYDPSPGGGLPKDERAEWARQWKQKWGSRF</sequence>
<name>A0A427YH11_9TREE</name>
<accession>A0A427YH11</accession>
<dbReference type="InterPro" id="IPR051961">
    <property type="entry name" value="Fungal_Metabolite_Diox"/>
</dbReference>
<dbReference type="AlphaFoldDB" id="A0A427YH11"/>
<keyword evidence="3" id="KW-1185">Reference proteome</keyword>
<organism evidence="2 3">
    <name type="scientific">Saitozyma podzolica</name>
    <dbReference type="NCBI Taxonomy" id="1890683"/>
    <lineage>
        <taxon>Eukaryota</taxon>
        <taxon>Fungi</taxon>
        <taxon>Dikarya</taxon>
        <taxon>Basidiomycota</taxon>
        <taxon>Agaricomycotina</taxon>
        <taxon>Tremellomycetes</taxon>
        <taxon>Tremellales</taxon>
        <taxon>Trimorphomycetaceae</taxon>
        <taxon>Saitozyma</taxon>
    </lineage>
</organism>
<protein>
    <recommendedName>
        <fullName evidence="4">Phytanoyl-CoA dioxygenase family protein</fullName>
    </recommendedName>
</protein>
<dbReference type="EMBL" id="RSCD01000010">
    <property type="protein sequence ID" value="RSH90445.1"/>
    <property type="molecule type" value="Genomic_DNA"/>
</dbReference>
<feature type="compositionally biased region" description="Basic and acidic residues" evidence="1">
    <location>
        <begin position="1"/>
        <end position="10"/>
    </location>
</feature>
<dbReference type="PANTHER" id="PTHR37563">
    <property type="entry name" value="PHYTANOYL-COA DIOXYGENASE FAMILY PROTEIN (AFU_ORTHOLOGUE AFUA_2G03330)"/>
    <property type="match status" value="1"/>
</dbReference>
<evidence type="ECO:0000313" key="3">
    <source>
        <dbReference type="Proteomes" id="UP000279259"/>
    </source>
</evidence>
<gene>
    <name evidence="2" type="ORF">EHS25_001050</name>
</gene>
<comment type="caution">
    <text evidence="2">The sequence shown here is derived from an EMBL/GenBank/DDBJ whole genome shotgun (WGS) entry which is preliminary data.</text>
</comment>
<evidence type="ECO:0000256" key="1">
    <source>
        <dbReference type="SAM" id="MobiDB-lite"/>
    </source>
</evidence>
<dbReference type="PANTHER" id="PTHR37563:SF2">
    <property type="entry name" value="PHYTANOYL-COA DIOXYGENASE FAMILY PROTEIN (AFU_ORTHOLOGUE AFUA_2G03330)"/>
    <property type="match status" value="1"/>
</dbReference>
<dbReference type="OrthoDB" id="2580975at2759"/>
<feature type="region of interest" description="Disordered" evidence="1">
    <location>
        <begin position="1"/>
        <end position="23"/>
    </location>
</feature>
<evidence type="ECO:0000313" key="2">
    <source>
        <dbReference type="EMBL" id="RSH90445.1"/>
    </source>
</evidence>
<dbReference type="Pfam" id="PF05721">
    <property type="entry name" value="PhyH"/>
    <property type="match status" value="1"/>
</dbReference>
<dbReference type="SUPFAM" id="SSF51197">
    <property type="entry name" value="Clavaminate synthase-like"/>
    <property type="match status" value="1"/>
</dbReference>
<dbReference type="InterPro" id="IPR008775">
    <property type="entry name" value="Phytyl_CoA_dOase-like"/>
</dbReference>